<evidence type="ECO:0000256" key="5">
    <source>
        <dbReference type="SAM" id="Phobius"/>
    </source>
</evidence>
<protein>
    <submittedName>
        <fullName evidence="7">C-5 sterol desaturase</fullName>
    </submittedName>
</protein>
<dbReference type="GO" id="GO:0016491">
    <property type="term" value="F:oxidoreductase activity"/>
    <property type="evidence" value="ECO:0007669"/>
    <property type="project" value="InterPro"/>
</dbReference>
<dbReference type="InterPro" id="IPR050307">
    <property type="entry name" value="Sterol_Desaturase_Related"/>
</dbReference>
<feature type="transmembrane region" description="Helical" evidence="5">
    <location>
        <begin position="317"/>
        <end position="334"/>
    </location>
</feature>
<name>A0A9P6SMR3_9FUNG</name>
<dbReference type="EMBL" id="JAAAHW010003627">
    <property type="protein sequence ID" value="KAF9982055.1"/>
    <property type="molecule type" value="Genomic_DNA"/>
</dbReference>
<dbReference type="PANTHER" id="PTHR11863">
    <property type="entry name" value="STEROL DESATURASE"/>
    <property type="match status" value="1"/>
</dbReference>
<feature type="transmembrane region" description="Helical" evidence="5">
    <location>
        <begin position="89"/>
        <end position="115"/>
    </location>
</feature>
<reference evidence="7" key="1">
    <citation type="journal article" date="2020" name="Fungal Divers.">
        <title>Resolving the Mortierellaceae phylogeny through synthesis of multi-gene phylogenetics and phylogenomics.</title>
        <authorList>
            <person name="Vandepol N."/>
            <person name="Liber J."/>
            <person name="Desiro A."/>
            <person name="Na H."/>
            <person name="Kennedy M."/>
            <person name="Barry K."/>
            <person name="Grigoriev I.V."/>
            <person name="Miller A.N."/>
            <person name="O'Donnell K."/>
            <person name="Stajich J.E."/>
            <person name="Bonito G."/>
        </authorList>
    </citation>
    <scope>NUCLEOTIDE SEQUENCE</scope>
    <source>
        <strain evidence="7">MES-2147</strain>
    </source>
</reference>
<proteinExistence type="predicted"/>
<dbReference type="GO" id="GO:0016020">
    <property type="term" value="C:membrane"/>
    <property type="evidence" value="ECO:0007669"/>
    <property type="project" value="UniProtKB-SubCell"/>
</dbReference>
<evidence type="ECO:0000256" key="4">
    <source>
        <dbReference type="ARBA" id="ARBA00023136"/>
    </source>
</evidence>
<feature type="domain" description="Fatty acid hydroxylase" evidence="6">
    <location>
        <begin position="236"/>
        <end position="374"/>
    </location>
</feature>
<evidence type="ECO:0000256" key="2">
    <source>
        <dbReference type="ARBA" id="ARBA00022692"/>
    </source>
</evidence>
<organism evidence="7 8">
    <name type="scientific">Modicella reniformis</name>
    <dbReference type="NCBI Taxonomy" id="1440133"/>
    <lineage>
        <taxon>Eukaryota</taxon>
        <taxon>Fungi</taxon>
        <taxon>Fungi incertae sedis</taxon>
        <taxon>Mucoromycota</taxon>
        <taxon>Mortierellomycotina</taxon>
        <taxon>Mortierellomycetes</taxon>
        <taxon>Mortierellales</taxon>
        <taxon>Mortierellaceae</taxon>
        <taxon>Modicella</taxon>
    </lineage>
</organism>
<dbReference type="GO" id="GO:0005506">
    <property type="term" value="F:iron ion binding"/>
    <property type="evidence" value="ECO:0007669"/>
    <property type="project" value="InterPro"/>
</dbReference>
<evidence type="ECO:0000259" key="6">
    <source>
        <dbReference type="Pfam" id="PF04116"/>
    </source>
</evidence>
<dbReference type="OrthoDB" id="6354873at2759"/>
<evidence type="ECO:0000313" key="7">
    <source>
        <dbReference type="EMBL" id="KAF9982055.1"/>
    </source>
</evidence>
<evidence type="ECO:0000256" key="1">
    <source>
        <dbReference type="ARBA" id="ARBA00004370"/>
    </source>
</evidence>
<gene>
    <name evidence="7" type="primary">ERG3</name>
    <name evidence="7" type="ORF">BGZ65_003284</name>
</gene>
<dbReference type="AlphaFoldDB" id="A0A9P6SMR3"/>
<evidence type="ECO:0000313" key="8">
    <source>
        <dbReference type="Proteomes" id="UP000749646"/>
    </source>
</evidence>
<sequence length="433" mass="48443">MDVVLELADEYVFNYVYPSLPAIPLPDLIAGIAAIPSWSEFHTVLSSSSTAFSPLEALSSIVRNVVSASLASNITLDTLPDDNILRQILSLYVITYVGALAIYFSFATPSYFFMFDHNHKRHPKFLKNQVKLEIQMSMKALPLIAALTVPWLLGEVRGWSRLYTHIHNKDNIVPMVFSPPTTVIQETVAAAVATGSTTIMNATAAAAAETAAKFGPLAPVIEPLLDGWGYAAISVFCFMLFTDMGIYWVHRWLHHPLLYKRLHKASCSVIFGSETLSPHHKWIVPTPFSSHAFHPVDGYMQSVPYHIFVYLVPMQKYIYLVMFVLVNLWSVLIHDGEYLVESPVVNSAAHHAVHHLYFNYNYGQYSTLWDRLGGSYRSPDTAMFNPSLRMDKTVWKKQANDVDTFDENGKPTATSDSTFTTAATTQPKTAKVL</sequence>
<feature type="transmembrane region" description="Helical" evidence="5">
    <location>
        <begin position="228"/>
        <end position="249"/>
    </location>
</feature>
<keyword evidence="4 5" id="KW-0472">Membrane</keyword>
<dbReference type="InterPro" id="IPR006694">
    <property type="entry name" value="Fatty_acid_hydroxylase"/>
</dbReference>
<keyword evidence="8" id="KW-1185">Reference proteome</keyword>
<dbReference type="Proteomes" id="UP000749646">
    <property type="component" value="Unassembled WGS sequence"/>
</dbReference>
<evidence type="ECO:0000256" key="3">
    <source>
        <dbReference type="ARBA" id="ARBA00022989"/>
    </source>
</evidence>
<comment type="caution">
    <text evidence="7">The sequence shown here is derived from an EMBL/GenBank/DDBJ whole genome shotgun (WGS) entry which is preliminary data.</text>
</comment>
<comment type="subcellular location">
    <subcellularLocation>
        <location evidence="1">Membrane</location>
    </subcellularLocation>
</comment>
<keyword evidence="3 5" id="KW-1133">Transmembrane helix</keyword>
<dbReference type="GO" id="GO:0008610">
    <property type="term" value="P:lipid biosynthetic process"/>
    <property type="evidence" value="ECO:0007669"/>
    <property type="project" value="InterPro"/>
</dbReference>
<accession>A0A9P6SMR3</accession>
<keyword evidence="2 5" id="KW-0812">Transmembrane</keyword>
<dbReference type="Pfam" id="PF04116">
    <property type="entry name" value="FA_hydroxylase"/>
    <property type="match status" value="1"/>
</dbReference>